<organism evidence="1 2">
    <name type="scientific">Candidatus Limenecus avicola</name>
    <dbReference type="NCBI Taxonomy" id="2840847"/>
    <lineage>
        <taxon>Bacteria</taxon>
        <taxon>Bacillati</taxon>
        <taxon>Bacillota</taxon>
        <taxon>Clostridia</taxon>
        <taxon>Eubacteriales</taxon>
        <taxon>Clostridiaceae</taxon>
        <taxon>Clostridiaceae incertae sedis</taxon>
        <taxon>Candidatus Limenecus</taxon>
    </lineage>
</organism>
<proteinExistence type="predicted"/>
<name>A0A9D1MZC3_9CLOT</name>
<dbReference type="AlphaFoldDB" id="A0A9D1MZC3"/>
<comment type="caution">
    <text evidence="1">The sequence shown here is derived from an EMBL/GenBank/DDBJ whole genome shotgun (WGS) entry which is preliminary data.</text>
</comment>
<dbReference type="EMBL" id="DVOD01000013">
    <property type="protein sequence ID" value="HIU91846.1"/>
    <property type="molecule type" value="Genomic_DNA"/>
</dbReference>
<gene>
    <name evidence="1" type="ORF">IAD26_01785</name>
</gene>
<dbReference type="Proteomes" id="UP000886748">
    <property type="component" value="Unassembled WGS sequence"/>
</dbReference>
<sequence length="244" mass="27704">MTPISPVFANIASCMGNYNWKKSATDPVELRRAKEIDFMRDMPWMRDTSIQTALSEINDLVFSPEDMRYVKNMGIELPFHSGKECVDFIEKSNIRISFAKPYEKTIHAQYDFSKNAILINKKYKNTKDFPVILAIGEAILHEAGHAKDKDGKSSVQEELNFLGMNAIAHRAFIKKYGDLFSDSDAPIIKDGVSVYAKLFFEPDPEKKNLINRIRSKYGDLPSGDRLHPPGKIARTIVTNKQSLI</sequence>
<evidence type="ECO:0000313" key="1">
    <source>
        <dbReference type="EMBL" id="HIU91846.1"/>
    </source>
</evidence>
<evidence type="ECO:0000313" key="2">
    <source>
        <dbReference type="Proteomes" id="UP000886748"/>
    </source>
</evidence>
<protein>
    <submittedName>
        <fullName evidence="1">Uncharacterized protein</fullName>
    </submittedName>
</protein>
<reference evidence="1" key="2">
    <citation type="journal article" date="2021" name="PeerJ">
        <title>Extensive microbial diversity within the chicken gut microbiome revealed by metagenomics and culture.</title>
        <authorList>
            <person name="Gilroy R."/>
            <person name="Ravi A."/>
            <person name="Getino M."/>
            <person name="Pursley I."/>
            <person name="Horton D.L."/>
            <person name="Alikhan N.F."/>
            <person name="Baker D."/>
            <person name="Gharbi K."/>
            <person name="Hall N."/>
            <person name="Watson M."/>
            <person name="Adriaenssens E.M."/>
            <person name="Foster-Nyarko E."/>
            <person name="Jarju S."/>
            <person name="Secka A."/>
            <person name="Antonio M."/>
            <person name="Oren A."/>
            <person name="Chaudhuri R.R."/>
            <person name="La Ragione R."/>
            <person name="Hildebrand F."/>
            <person name="Pallen M.J."/>
        </authorList>
    </citation>
    <scope>NUCLEOTIDE SEQUENCE</scope>
    <source>
        <strain evidence="1">CHK154-7741</strain>
    </source>
</reference>
<reference evidence="1" key="1">
    <citation type="submission" date="2020-10" db="EMBL/GenBank/DDBJ databases">
        <authorList>
            <person name="Gilroy R."/>
        </authorList>
    </citation>
    <scope>NUCLEOTIDE SEQUENCE</scope>
    <source>
        <strain evidence="1">CHK154-7741</strain>
    </source>
</reference>
<accession>A0A9D1MZC3</accession>